<evidence type="ECO:0000259" key="2">
    <source>
        <dbReference type="Pfam" id="PF03184"/>
    </source>
</evidence>
<dbReference type="InterPro" id="IPR004875">
    <property type="entry name" value="DDE_SF_endonuclease_dom"/>
</dbReference>
<keyword evidence="4" id="KW-1185">Reference proteome</keyword>
<dbReference type="Gene3D" id="3.30.420.10">
    <property type="entry name" value="Ribonuclease H-like superfamily/Ribonuclease H"/>
    <property type="match status" value="1"/>
</dbReference>
<dbReference type="InterPro" id="IPR036397">
    <property type="entry name" value="RNaseH_sf"/>
</dbReference>
<dbReference type="Proteomes" id="UP001159363">
    <property type="component" value="Chromosome 3"/>
</dbReference>
<evidence type="ECO:0000313" key="3">
    <source>
        <dbReference type="EMBL" id="KAJ8889368.1"/>
    </source>
</evidence>
<dbReference type="Pfam" id="PF03184">
    <property type="entry name" value="DDE_1"/>
    <property type="match status" value="1"/>
</dbReference>
<proteinExistence type="predicted"/>
<accession>A0ABQ9HYA6</accession>
<feature type="region of interest" description="Disordered" evidence="1">
    <location>
        <begin position="495"/>
        <end position="520"/>
    </location>
</feature>
<evidence type="ECO:0000256" key="1">
    <source>
        <dbReference type="SAM" id="MobiDB-lite"/>
    </source>
</evidence>
<name>A0ABQ9HYA6_9NEOP</name>
<evidence type="ECO:0000313" key="4">
    <source>
        <dbReference type="Proteomes" id="UP001159363"/>
    </source>
</evidence>
<feature type="domain" description="DDE-1" evidence="2">
    <location>
        <begin position="595"/>
        <end position="649"/>
    </location>
</feature>
<sequence length="1071" mass="120342">MALQYSLAADTKNGPMLLPGRQCQVPCFKGYYAVVCRQQCSPIGLAHPEPRPQPYKISLGRIGSPGEGSSGAAKIHYSTHRKVAREMATNPRGCPAHTPRGHARQVIVDELKLYRHVDKFPVRQANWKSAASKAPGCEPMIPSPLSPTATDTDITQNDDCLLLLMLVAGIAIFRRKAEQTNFEAFAGFTTARQVRLSSTRSSHDEMHPVDFRNQSQMQMELLPNQNSKFFARQECTPFTDQGFLHNIQLDELFVLARQYLSLSRGPGGHHEKASGQIPCTEITKVLASDSEVRGLNPEQEHMCETYRFPTTNKTPPHYILTSLTSATYCTMFIFWVHLQEGLDVTTSDVYTNTVPTYHVLVNTIINAWKSKIRRSHNRRQGWVNVHAKQSGHRDLSTVGQNDCDRILPVGPHEGLDLPDLCGIRGRTAGSGYGCGGSLIRYSCAFHMRNCRYAQQLQCSCNALHVPMRLKRWYYHFIGEKFVARSREPMKVKLGENGAAPKCKGGGRRRSRKNPLPSGIVRHNSRMQSADEDTQELYSVWIPIKVTGRPPVQSFDQEIELCRIIHRLADARMPVTPKVPKRTVHHLLRIQNPWACTLIFDGAFSHLDANIVHTADANDITLFCLPSNTTHEIKPMDESVLKSYEVHWGNDVILSWTQHTHSTATDIEEVSVDREIRRNEAFAPSELTHRPEDSTEVVDCNPGRKNKRLSCWSNQQQAFSIIISPSWSDVLYTPGATSKKNVKTRKKATNYRAQKVMASLFYSKTPIETTEKSMVKRKFTRDEQKCQASAAENAIKKNLEECAKAPCVLKQRSDEPVKRRVAATTTSESEVGVLRASVHDASQPSLERLGYTLQWDAIKISANLAPWGKQDIAQILSEMFDQPIIHPRTIDATSLAMTKLGNVFRCVATEKSTPVDHQQGRSFHRAPGCKHSTDVAARYPETCHGTCRCDHLPGTGSIIAGKLSTSGVRRRITVHSVSLDTDDHLIIVWRHPVQRRDLRFTIARHTVPTREVSLYEFLRPCAVPFLAQLGNPIFQQDKVRSHTARESVVYLRDVNMLPLPDSSPDLSSIESF</sequence>
<protein>
    <recommendedName>
        <fullName evidence="2">DDE-1 domain-containing protein</fullName>
    </recommendedName>
</protein>
<dbReference type="EMBL" id="JARBHB010000003">
    <property type="protein sequence ID" value="KAJ8889368.1"/>
    <property type="molecule type" value="Genomic_DNA"/>
</dbReference>
<organism evidence="3 4">
    <name type="scientific">Dryococelus australis</name>
    <dbReference type="NCBI Taxonomy" id="614101"/>
    <lineage>
        <taxon>Eukaryota</taxon>
        <taxon>Metazoa</taxon>
        <taxon>Ecdysozoa</taxon>
        <taxon>Arthropoda</taxon>
        <taxon>Hexapoda</taxon>
        <taxon>Insecta</taxon>
        <taxon>Pterygota</taxon>
        <taxon>Neoptera</taxon>
        <taxon>Polyneoptera</taxon>
        <taxon>Phasmatodea</taxon>
        <taxon>Verophasmatodea</taxon>
        <taxon>Anareolatae</taxon>
        <taxon>Phasmatidae</taxon>
        <taxon>Eurycanthinae</taxon>
        <taxon>Dryococelus</taxon>
    </lineage>
</organism>
<gene>
    <name evidence="3" type="ORF">PR048_008867</name>
</gene>
<reference evidence="3 4" key="1">
    <citation type="submission" date="2023-02" db="EMBL/GenBank/DDBJ databases">
        <title>LHISI_Scaffold_Assembly.</title>
        <authorList>
            <person name="Stuart O.P."/>
            <person name="Cleave R."/>
            <person name="Magrath M.J.L."/>
            <person name="Mikheyev A.S."/>
        </authorList>
    </citation>
    <scope>NUCLEOTIDE SEQUENCE [LARGE SCALE GENOMIC DNA]</scope>
    <source>
        <strain evidence="3">Daus_M_001</strain>
        <tissue evidence="3">Leg muscle</tissue>
    </source>
</reference>
<comment type="caution">
    <text evidence="3">The sequence shown here is derived from an EMBL/GenBank/DDBJ whole genome shotgun (WGS) entry which is preliminary data.</text>
</comment>